<dbReference type="PANTHER" id="PTHR34309:SF1">
    <property type="entry name" value="PROTEIN GLCG"/>
    <property type="match status" value="1"/>
</dbReference>
<dbReference type="PANTHER" id="PTHR34309">
    <property type="entry name" value="SLR1406 PROTEIN"/>
    <property type="match status" value="1"/>
</dbReference>
<comment type="caution">
    <text evidence="2">The sequence shown here is derived from an EMBL/GenBank/DDBJ whole genome shotgun (WGS) entry which is preliminary data.</text>
</comment>
<evidence type="ECO:0000313" key="3">
    <source>
        <dbReference type="Proteomes" id="UP000641454"/>
    </source>
</evidence>
<dbReference type="SUPFAM" id="SSF143744">
    <property type="entry name" value="GlcG-like"/>
    <property type="match status" value="1"/>
</dbReference>
<organism evidence="2 3">
    <name type="scientific">Flavobacterium muglaense</name>
    <dbReference type="NCBI Taxonomy" id="2764716"/>
    <lineage>
        <taxon>Bacteria</taxon>
        <taxon>Pseudomonadati</taxon>
        <taxon>Bacteroidota</taxon>
        <taxon>Flavobacteriia</taxon>
        <taxon>Flavobacteriales</taxon>
        <taxon>Flavobacteriaceae</taxon>
        <taxon>Flavobacterium</taxon>
    </lineage>
</organism>
<evidence type="ECO:0000313" key="2">
    <source>
        <dbReference type="EMBL" id="MBC5845346.1"/>
    </source>
</evidence>
<feature type="signal peptide" evidence="1">
    <location>
        <begin position="1"/>
        <end position="22"/>
    </location>
</feature>
<dbReference type="Pfam" id="PF03928">
    <property type="entry name" value="HbpS-like"/>
    <property type="match status" value="1"/>
</dbReference>
<dbReference type="InterPro" id="IPR005624">
    <property type="entry name" value="PduO/GlcC-like"/>
</dbReference>
<dbReference type="InterPro" id="IPR052517">
    <property type="entry name" value="GlcG_carb_metab_protein"/>
</dbReference>
<name>A0A923N0X5_9FLAO</name>
<keyword evidence="1" id="KW-0732">Signal</keyword>
<keyword evidence="3" id="KW-1185">Reference proteome</keyword>
<dbReference type="Gene3D" id="3.30.450.150">
    <property type="entry name" value="Haem-degrading domain"/>
    <property type="match status" value="1"/>
</dbReference>
<proteinExistence type="predicted"/>
<reference evidence="2 3" key="1">
    <citation type="submission" date="2020-08" db="EMBL/GenBank/DDBJ databases">
        <title>Description of novel Flavobacterium F-392 isolate.</title>
        <authorList>
            <person name="Saticioglu I.B."/>
            <person name="Duman M."/>
            <person name="Altun S."/>
        </authorList>
    </citation>
    <scope>NUCLEOTIDE SEQUENCE [LARGE SCALE GENOMIC DNA]</scope>
    <source>
        <strain evidence="2 3">F-392</strain>
    </source>
</reference>
<feature type="chain" id="PRO_5037412345" evidence="1">
    <location>
        <begin position="23"/>
        <end position="158"/>
    </location>
</feature>
<dbReference type="AlphaFoldDB" id="A0A923N0X5"/>
<dbReference type="InterPro" id="IPR038084">
    <property type="entry name" value="PduO/GlcC-like_sf"/>
</dbReference>
<dbReference type="RefSeq" id="WP_187019763.1">
    <property type="nucleotide sequence ID" value="NZ_JACRUK010000036.1"/>
</dbReference>
<dbReference type="EMBL" id="JACRUL010000035">
    <property type="protein sequence ID" value="MBC5845346.1"/>
    <property type="molecule type" value="Genomic_DNA"/>
</dbReference>
<evidence type="ECO:0000256" key="1">
    <source>
        <dbReference type="SAM" id="SignalP"/>
    </source>
</evidence>
<gene>
    <name evidence="2" type="ORF">H8R25_12970</name>
</gene>
<sequence>MKKSILLSIAIVTFFATNSIQAQVKATYQLTIESSKKVMTSALEYAKTVKAPGGSIAIVDAGGNLLLFQRIDGTFPASAGVAIEKARTAALFKFPSEKFEDAVNGGRVALVTNGYNYLKGGLPIVYKGEVIGAIGLSGSASADQDVEIAKAGAETKID</sequence>
<accession>A0A923N0X5</accession>
<protein>
    <submittedName>
        <fullName evidence="2">Heme-binding protein</fullName>
    </submittedName>
</protein>
<dbReference type="Proteomes" id="UP000641454">
    <property type="component" value="Unassembled WGS sequence"/>
</dbReference>